<evidence type="ECO:0000256" key="1">
    <source>
        <dbReference type="SAM" id="Coils"/>
    </source>
</evidence>
<evidence type="ECO:0000313" key="3">
    <source>
        <dbReference type="EMBL" id="KAH8997264.1"/>
    </source>
</evidence>
<feature type="region of interest" description="Disordered" evidence="2">
    <location>
        <begin position="240"/>
        <end position="291"/>
    </location>
</feature>
<comment type="caution">
    <text evidence="3">The sequence shown here is derived from an EMBL/GenBank/DDBJ whole genome shotgun (WGS) entry which is preliminary data.</text>
</comment>
<feature type="compositionally biased region" description="Basic and acidic residues" evidence="2">
    <location>
        <begin position="128"/>
        <end position="146"/>
    </location>
</feature>
<dbReference type="AlphaFoldDB" id="A0AAD4LLX8"/>
<feature type="coiled-coil region" evidence="1">
    <location>
        <begin position="415"/>
        <end position="466"/>
    </location>
</feature>
<feature type="region of interest" description="Disordered" evidence="2">
    <location>
        <begin position="128"/>
        <end position="222"/>
    </location>
</feature>
<dbReference type="Proteomes" id="UP001201163">
    <property type="component" value="Unassembled WGS sequence"/>
</dbReference>
<keyword evidence="4" id="KW-1185">Reference proteome</keyword>
<feature type="compositionally biased region" description="Polar residues" evidence="2">
    <location>
        <begin position="147"/>
        <end position="159"/>
    </location>
</feature>
<organism evidence="3 4">
    <name type="scientific">Lactarius akahatsu</name>
    <dbReference type="NCBI Taxonomy" id="416441"/>
    <lineage>
        <taxon>Eukaryota</taxon>
        <taxon>Fungi</taxon>
        <taxon>Dikarya</taxon>
        <taxon>Basidiomycota</taxon>
        <taxon>Agaricomycotina</taxon>
        <taxon>Agaricomycetes</taxon>
        <taxon>Russulales</taxon>
        <taxon>Russulaceae</taxon>
        <taxon>Lactarius</taxon>
    </lineage>
</organism>
<reference evidence="3" key="1">
    <citation type="submission" date="2022-01" db="EMBL/GenBank/DDBJ databases">
        <title>Comparative genomics reveals a dynamic genome evolution in the ectomycorrhizal milk-cap (Lactarius) mushrooms.</title>
        <authorList>
            <consortium name="DOE Joint Genome Institute"/>
            <person name="Lebreton A."/>
            <person name="Tang N."/>
            <person name="Kuo A."/>
            <person name="LaButti K."/>
            <person name="Drula E."/>
            <person name="Barry K."/>
            <person name="Clum A."/>
            <person name="Lipzen A."/>
            <person name="Mousain D."/>
            <person name="Ng V."/>
            <person name="Wang R."/>
            <person name="Wang X."/>
            <person name="Dai Y."/>
            <person name="Henrissat B."/>
            <person name="Grigoriev I.V."/>
            <person name="Guerin-Laguette A."/>
            <person name="Yu F."/>
            <person name="Martin F.M."/>
        </authorList>
    </citation>
    <scope>NUCLEOTIDE SEQUENCE</scope>
    <source>
        <strain evidence="3">QP</strain>
    </source>
</reference>
<protein>
    <submittedName>
        <fullName evidence="3">Uncharacterized protein</fullName>
    </submittedName>
</protein>
<gene>
    <name evidence="3" type="ORF">EDB92DRAFT_1838762</name>
</gene>
<evidence type="ECO:0000256" key="2">
    <source>
        <dbReference type="SAM" id="MobiDB-lite"/>
    </source>
</evidence>
<feature type="compositionally biased region" description="Low complexity" evidence="2">
    <location>
        <begin position="166"/>
        <end position="214"/>
    </location>
</feature>
<sequence length="509" mass="56765">MSSAHHDHAALAYYQTSPVRGQLEPYESQSRQGWRYLQCTDTPNELKVLLPPKTAHLYSQLLQHEVSELERGRRADWDRIVNIRHLKDRMIRKCQRLSRMAHGPGTAPAAFRIVHAPSDFRLKEMERWIRDQEPRSKSTKEVRRQPSAETANTQSQTSHPPYAHGQPPSRTTRAPRAPTSSASAQRASSSRVPGTLRRQGSGSTRSSSNYVGSRASTDSLRQGPIIHAQVPLSRHPFLSPVAEERPESPPPVSVLPNPFGDTPQHGAEESAYTSPEAARADVVSPDPLPHLYRPPSLHAPMAEMAAVMMAGQPEPLMVPYPELMQPPLGPEMPQITIESFPPAEPVSMGMPEPVLDGQPGGQPRPLLRRRSSLRQGGGRTSVNGTPKVVSWAMDRDWADHLTKFDHVVYAAEFASSDLEEARKKFQEEISGVQNLRMTLAGALERLRLESDTLQREEAVLREHEQRMVASFEHLKEKEAHYKEKVQAVVDESKRAVIAADNKRESAAIS</sequence>
<dbReference type="EMBL" id="JAKELL010000007">
    <property type="protein sequence ID" value="KAH8997264.1"/>
    <property type="molecule type" value="Genomic_DNA"/>
</dbReference>
<keyword evidence="1" id="KW-0175">Coiled coil</keyword>
<proteinExistence type="predicted"/>
<name>A0AAD4LLX8_9AGAM</name>
<accession>A0AAD4LLX8</accession>
<evidence type="ECO:0000313" key="4">
    <source>
        <dbReference type="Proteomes" id="UP001201163"/>
    </source>
</evidence>